<dbReference type="GO" id="GO:0005576">
    <property type="term" value="C:extracellular region"/>
    <property type="evidence" value="ECO:0007669"/>
    <property type="project" value="UniProtKB-SubCell"/>
</dbReference>
<keyword evidence="6" id="KW-1185">Reference proteome</keyword>
<feature type="domain" description="Crinkler effector protein N-terminal" evidence="4">
    <location>
        <begin position="39"/>
        <end position="130"/>
    </location>
</feature>
<dbReference type="InterPro" id="IPR045379">
    <property type="entry name" value="Crinkler_N"/>
</dbReference>
<dbReference type="OMA" id="QPWRVPC"/>
<dbReference type="SUPFAM" id="SSF56112">
    <property type="entry name" value="Protein kinase-like (PK-like)"/>
    <property type="match status" value="1"/>
</dbReference>
<comment type="caution">
    <text evidence="5">The sequence shown here is derived from an EMBL/GenBank/DDBJ whole genome shotgun (WGS) entry which is preliminary data.</text>
</comment>
<dbReference type="VEuPathDB" id="FungiDB:CC1G_14098"/>
<protein>
    <submittedName>
        <fullName evidence="5">Protein kinase subdomain-containing protein PKL/ccin9</fullName>
    </submittedName>
</protein>
<dbReference type="eggNOG" id="ENOG502RSFE">
    <property type="taxonomic scope" value="Eukaryota"/>
</dbReference>
<dbReference type="GO" id="GO:0043657">
    <property type="term" value="C:host cell"/>
    <property type="evidence" value="ECO:0007669"/>
    <property type="project" value="UniProtKB-SubCell"/>
</dbReference>
<dbReference type="RefSeq" id="XP_002911566.1">
    <property type="nucleotide sequence ID" value="XM_002911520.1"/>
</dbReference>
<name>D6RLI0_COPC7</name>
<dbReference type="InterPro" id="IPR011009">
    <property type="entry name" value="Kinase-like_dom_sf"/>
</dbReference>
<dbReference type="HOGENOM" id="CLU_013871_4_1_1"/>
<keyword evidence="3" id="KW-0964">Secreted</keyword>
<dbReference type="Proteomes" id="UP000001861">
    <property type="component" value="Unassembled WGS sequence"/>
</dbReference>
<sequence length="636" mass="72450">MLPVRTLGRTFGFETPVVPERAFAFLRCFVAFPTMAETISINCLIYGDGPDRAFTVEIQASDNISILKQLIATGRRLSSIDPTDIHLFKVSLTPDELHRTIPNPKDELKSPLALISTIFKDLSRDKVHVFAVLPDTGLKRSAPESVFQLDALKRARVVTESPSQLAHKWIYESLQRQSTQRIFDDRPEPDSEIPPLALLYQGFGMFMDDFLKRIHVKNFLSTVPDFVDVKDFMGAVDQFAHAMSRFYKDEAERRDVGLYHLNAIMTSTGVDHPPRLYAAFIGKVISDGHAVTEDGFPIHVVQFKNEMVGVTSHAGTEAVGYVARLHNTVREERPTVLQPWRVPCIVTTIVGRYRNTLSLPRAVSFKLVIGHEVRFYGVILLGHQYRQISLTPALSCLQGASDGAERMSLYAAFFAAVRLRDRILADLQQHLDNTHVDPIPPNAILFPAVSKLAKYDGVGDFEFKIIDYRYPRTDCRLLYIALAADDSAVLIKFSRTYCRELHEYCYNKGYAPKLLGFQQLPGGWYGIAMEYDPEMVPIHTENDRALRKPIEQLMKGFHEEGWVHGDLRYCNILRSEDKQKVWVVDFDWGGREGEVCYPTPRLNELLVEGRNCSHWKIRREDDERILDLTFTRLGQV</sequence>
<organism evidence="5 6">
    <name type="scientific">Coprinopsis cinerea (strain Okayama-7 / 130 / ATCC MYA-4618 / FGSC 9003)</name>
    <name type="common">Inky cap fungus</name>
    <name type="synonym">Hormographiella aspergillata</name>
    <dbReference type="NCBI Taxonomy" id="240176"/>
    <lineage>
        <taxon>Eukaryota</taxon>
        <taxon>Fungi</taxon>
        <taxon>Dikarya</taxon>
        <taxon>Basidiomycota</taxon>
        <taxon>Agaricomycotina</taxon>
        <taxon>Agaricomycetes</taxon>
        <taxon>Agaricomycetidae</taxon>
        <taxon>Agaricales</taxon>
        <taxon>Agaricineae</taxon>
        <taxon>Psathyrellaceae</taxon>
        <taxon>Coprinopsis</taxon>
    </lineage>
</organism>
<proteinExistence type="predicted"/>
<dbReference type="GeneID" id="9378830"/>
<dbReference type="Pfam" id="PF06293">
    <property type="entry name" value="Kdo"/>
    <property type="match status" value="1"/>
</dbReference>
<accession>D6RLI0</accession>
<evidence type="ECO:0000313" key="6">
    <source>
        <dbReference type="Proteomes" id="UP000001861"/>
    </source>
</evidence>
<dbReference type="InParanoid" id="D6RLI0"/>
<evidence type="ECO:0000256" key="3">
    <source>
        <dbReference type="ARBA" id="ARBA00022525"/>
    </source>
</evidence>
<dbReference type="Pfam" id="PF20147">
    <property type="entry name" value="Crinkler"/>
    <property type="match status" value="1"/>
</dbReference>
<keyword evidence="5" id="KW-0418">Kinase</keyword>
<evidence type="ECO:0000256" key="1">
    <source>
        <dbReference type="ARBA" id="ARBA00004340"/>
    </source>
</evidence>
<evidence type="ECO:0000256" key="2">
    <source>
        <dbReference type="ARBA" id="ARBA00004613"/>
    </source>
</evidence>
<dbReference type="GO" id="GO:0016301">
    <property type="term" value="F:kinase activity"/>
    <property type="evidence" value="ECO:0007669"/>
    <property type="project" value="UniProtKB-KW"/>
</dbReference>
<evidence type="ECO:0000313" key="5">
    <source>
        <dbReference type="EMBL" id="EFI28072.1"/>
    </source>
</evidence>
<evidence type="ECO:0000259" key="4">
    <source>
        <dbReference type="Pfam" id="PF20147"/>
    </source>
</evidence>
<reference evidence="5 6" key="1">
    <citation type="journal article" date="2010" name="Proc. Natl. Acad. Sci. U.S.A.">
        <title>Insights into evolution of multicellular fungi from the assembled chromosomes of the mushroom Coprinopsis cinerea (Coprinus cinereus).</title>
        <authorList>
            <person name="Stajich J.E."/>
            <person name="Wilke S.K."/>
            <person name="Ahren D."/>
            <person name="Au C.H."/>
            <person name="Birren B.W."/>
            <person name="Borodovsky M."/>
            <person name="Burns C."/>
            <person name="Canback B."/>
            <person name="Casselton L.A."/>
            <person name="Cheng C.K."/>
            <person name="Deng J."/>
            <person name="Dietrich F.S."/>
            <person name="Fargo D.C."/>
            <person name="Farman M.L."/>
            <person name="Gathman A.C."/>
            <person name="Goldberg J."/>
            <person name="Guigo R."/>
            <person name="Hoegger P.J."/>
            <person name="Hooker J.B."/>
            <person name="Huggins A."/>
            <person name="James T.Y."/>
            <person name="Kamada T."/>
            <person name="Kilaru S."/>
            <person name="Kodira C."/>
            <person name="Kues U."/>
            <person name="Kupfer D."/>
            <person name="Kwan H.S."/>
            <person name="Lomsadze A."/>
            <person name="Li W."/>
            <person name="Lilly W.W."/>
            <person name="Ma L.J."/>
            <person name="Mackey A.J."/>
            <person name="Manning G."/>
            <person name="Martin F."/>
            <person name="Muraguchi H."/>
            <person name="Natvig D.O."/>
            <person name="Palmerini H."/>
            <person name="Ramesh M.A."/>
            <person name="Rehmeyer C.J."/>
            <person name="Roe B.A."/>
            <person name="Shenoy N."/>
            <person name="Stanke M."/>
            <person name="Ter-Hovhannisyan V."/>
            <person name="Tunlid A."/>
            <person name="Velagapudi R."/>
            <person name="Vision T.J."/>
            <person name="Zeng Q."/>
            <person name="Zolan M.E."/>
            <person name="Pukkila P.J."/>
        </authorList>
    </citation>
    <scope>NUCLEOTIDE SEQUENCE [LARGE SCALE GENOMIC DNA]</scope>
    <source>
        <strain evidence="6">Okayama-7 / 130 / ATCC MYA-4618 / FGSC 9003</strain>
    </source>
</reference>
<gene>
    <name evidence="5" type="ORF">CC1G_14098</name>
</gene>
<keyword evidence="5" id="KW-0808">Transferase</keyword>
<dbReference type="AlphaFoldDB" id="D6RLI0"/>
<comment type="subcellular location">
    <subcellularLocation>
        <location evidence="1">Host cell</location>
    </subcellularLocation>
    <subcellularLocation>
        <location evidence="2">Secreted</location>
    </subcellularLocation>
</comment>
<dbReference type="EMBL" id="AACS02000003">
    <property type="protein sequence ID" value="EFI28072.1"/>
    <property type="molecule type" value="Genomic_DNA"/>
</dbReference>
<dbReference type="KEGG" id="cci:CC1G_14098"/>
<dbReference type="OrthoDB" id="3261131at2759"/>